<feature type="compositionally biased region" description="Polar residues" evidence="7">
    <location>
        <begin position="507"/>
        <end position="519"/>
    </location>
</feature>
<name>A0AAR5PK92_DENPD</name>
<dbReference type="PANTHER" id="PTHR13497:SF3">
    <property type="entry name" value="HISTONE DEACETYLASE COMPLEX SUBUNIT SAP130"/>
    <property type="match status" value="1"/>
</dbReference>
<dbReference type="PANTHER" id="PTHR13497">
    <property type="entry name" value="HISTONE DEACETYLASE COMPLEX SUBUNIT SAP130"/>
    <property type="match status" value="1"/>
</dbReference>
<keyword evidence="4" id="KW-0805">Transcription regulation</keyword>
<feature type="region of interest" description="Disordered" evidence="7">
    <location>
        <begin position="607"/>
        <end position="658"/>
    </location>
</feature>
<keyword evidence="6" id="KW-0539">Nucleus</keyword>
<keyword evidence="5" id="KW-0804">Transcription</keyword>
<evidence type="ECO:0000256" key="3">
    <source>
        <dbReference type="ARBA" id="ARBA00022491"/>
    </source>
</evidence>
<accession>A0AAR5PK92</accession>
<keyword evidence="3" id="KW-0678">Repressor</keyword>
<evidence type="ECO:0000256" key="5">
    <source>
        <dbReference type="ARBA" id="ARBA00023163"/>
    </source>
</evidence>
<feature type="domain" description="Histone deacetylase complex subunit SAP130 C-terminal" evidence="8">
    <location>
        <begin position="623"/>
        <end position="951"/>
    </location>
</feature>
<dbReference type="Proteomes" id="UP000019118">
    <property type="component" value="Unassembled WGS sequence"/>
</dbReference>
<dbReference type="GO" id="GO:0070822">
    <property type="term" value="C:Sin3-type complex"/>
    <property type="evidence" value="ECO:0007669"/>
    <property type="project" value="TreeGrafter"/>
</dbReference>
<feature type="compositionally biased region" description="Polar residues" evidence="7">
    <location>
        <begin position="607"/>
        <end position="646"/>
    </location>
</feature>
<dbReference type="AlphaFoldDB" id="A0AAR5PK92"/>
<comment type="subcellular location">
    <subcellularLocation>
        <location evidence="1">Nucleus</location>
    </subcellularLocation>
</comment>
<evidence type="ECO:0000256" key="4">
    <source>
        <dbReference type="ARBA" id="ARBA00023015"/>
    </source>
</evidence>
<evidence type="ECO:0000256" key="6">
    <source>
        <dbReference type="ARBA" id="ARBA00023242"/>
    </source>
</evidence>
<reference evidence="9" key="2">
    <citation type="submission" date="2024-08" db="UniProtKB">
        <authorList>
            <consortium name="EnsemblMetazoa"/>
        </authorList>
    </citation>
    <scope>IDENTIFICATION</scope>
</reference>
<dbReference type="Pfam" id="PF16014">
    <property type="entry name" value="SAP130_C"/>
    <property type="match status" value="1"/>
</dbReference>
<proteinExistence type="inferred from homology"/>
<dbReference type="InterPro" id="IPR031963">
    <property type="entry name" value="SAP130_C"/>
</dbReference>
<evidence type="ECO:0000259" key="8">
    <source>
        <dbReference type="Pfam" id="PF16014"/>
    </source>
</evidence>
<evidence type="ECO:0000313" key="9">
    <source>
        <dbReference type="EnsemblMetazoa" id="XP_019761454.1"/>
    </source>
</evidence>
<reference evidence="10" key="1">
    <citation type="journal article" date="2013" name="Genome Biol.">
        <title>Draft genome of the mountain pine beetle, Dendroctonus ponderosae Hopkins, a major forest pest.</title>
        <authorList>
            <person name="Keeling C.I."/>
            <person name="Yuen M.M."/>
            <person name="Liao N.Y."/>
            <person name="Docking T.R."/>
            <person name="Chan S.K."/>
            <person name="Taylor G.A."/>
            <person name="Palmquist D.L."/>
            <person name="Jackman S.D."/>
            <person name="Nguyen A."/>
            <person name="Li M."/>
            <person name="Henderson H."/>
            <person name="Janes J.K."/>
            <person name="Zhao Y."/>
            <person name="Pandoh P."/>
            <person name="Moore R."/>
            <person name="Sperling F.A."/>
            <person name="Huber D.P."/>
            <person name="Birol I."/>
            <person name="Jones S.J."/>
            <person name="Bohlmann J."/>
        </authorList>
    </citation>
    <scope>NUCLEOTIDE SEQUENCE</scope>
</reference>
<keyword evidence="10" id="KW-1185">Reference proteome</keyword>
<dbReference type="EnsemblMetazoa" id="XM_019905895.1">
    <property type="protein sequence ID" value="XP_019761454.1"/>
    <property type="gene ID" value="LOC109538593"/>
</dbReference>
<evidence type="ECO:0000256" key="1">
    <source>
        <dbReference type="ARBA" id="ARBA00004123"/>
    </source>
</evidence>
<sequence>MSGNPDDHKEPQKLLPLDLARAQMTAVRTVESSKAPLVMTSQALRNVRVLTQGGSAASSPISVGPTIITNLMPGAVIKQDPNKAQISTIVQSHSQSQPAGSISIQRPAQISLGTTLPIVAAPNPSGTSYHVPRGPAVVANLAAPRSNVTTVRTPLVVTAQNSQAHTFVRPARTPSPAQGAAWLTNSSNGSQIKGAPTVLSSPVRGATVTGKQPVAGRPQFTQQIPAIRSSTLLSNAITIGQTVHSFKPQLGNTVSISQVVPSRPQAVVYSANTGAQFTPAARITVATTAQNQAKPPIHPRPLGSIVSGPRLAVPISQVQNSRVITASQTSNLINQRIPVVSTSQPPHSTVLTSTNRLVTSQPSGNVVGRLTVNSAAVTSSNNILNQPRTSNLSTLNLQSLVAVANGGLARVQQTAQGPKVITQPAATIHLTQMPSQLKSCSSSVVTTTTRTINVPASIVSQRPNSGVPPQTLSISKVFASTENQINAGSSVFIQAPLQVQAHRHPVPSSQGASGPLSYQTVTSSVPSSTGPPYQLANPEGNAYFYDNSVPPAGAFQRSFVSQQSNAFVAQSQPQQVARTPANVGSQQFQGMRISSVMVVEQARGQQQNSAQFQPISSSQTVPEHQVMAEQTQQQQPVQNKITSSPRPTILRKRDHEGSPLKAAKNLTPVLQGMNQQQNCVQAPASPPFLTRPDSRGNGHSSGFHVHSEGSTTVSAASSPGLPEANEDSNPAVAVTIKEDEEESKPPMEMSPRKKPRKQQLTGNDIEENHDDMQFISESGVAKKETYDSDGPQSDSVPKDGGPEASRVTMLRKPATASLLNGYRQNWKATHNHYQRYSDVKPKDDRRPTIIDLANQNRVLDKVNGWKIYHLSTQMEDLAEQEQCVYDQLTDLLKFTESEECSSRNDREVNRVNELIKGNLQRIKIINDGMLDAKCQIMKVFDHQRHVNDILNRCASKRNFKKRDKS</sequence>
<dbReference type="GO" id="GO:0000122">
    <property type="term" value="P:negative regulation of transcription by RNA polymerase II"/>
    <property type="evidence" value="ECO:0007669"/>
    <property type="project" value="TreeGrafter"/>
</dbReference>
<evidence type="ECO:0000256" key="2">
    <source>
        <dbReference type="ARBA" id="ARBA00007859"/>
    </source>
</evidence>
<evidence type="ECO:0000313" key="10">
    <source>
        <dbReference type="Proteomes" id="UP000019118"/>
    </source>
</evidence>
<comment type="similarity">
    <text evidence="2">Belongs to the SAP130 family.</text>
</comment>
<protein>
    <recommendedName>
        <fullName evidence="8">Histone deacetylase complex subunit SAP130 C-terminal domain-containing protein</fullName>
    </recommendedName>
</protein>
<feature type="region of interest" description="Disordered" evidence="7">
    <location>
        <begin position="681"/>
        <end position="807"/>
    </location>
</feature>
<dbReference type="InterPro" id="IPR024137">
    <property type="entry name" value="His_deAcase_cplx_SAP130"/>
</dbReference>
<dbReference type="EnsemblMetazoa" id="XM_019905894.1">
    <property type="protein sequence ID" value="XP_019761453.1"/>
    <property type="gene ID" value="LOC109538593"/>
</dbReference>
<feature type="region of interest" description="Disordered" evidence="7">
    <location>
        <begin position="194"/>
        <end position="213"/>
    </location>
</feature>
<feature type="compositionally biased region" description="Polar residues" evidence="7">
    <location>
        <begin position="708"/>
        <end position="717"/>
    </location>
</feature>
<feature type="compositionally biased region" description="Low complexity" evidence="7">
    <location>
        <begin position="520"/>
        <end position="532"/>
    </location>
</feature>
<feature type="region of interest" description="Disordered" evidence="7">
    <location>
        <begin position="502"/>
        <end position="534"/>
    </location>
</feature>
<evidence type="ECO:0000256" key="7">
    <source>
        <dbReference type="SAM" id="MobiDB-lite"/>
    </source>
</evidence>
<organism evidence="9 10">
    <name type="scientific">Dendroctonus ponderosae</name>
    <name type="common">Mountain pine beetle</name>
    <dbReference type="NCBI Taxonomy" id="77166"/>
    <lineage>
        <taxon>Eukaryota</taxon>
        <taxon>Metazoa</taxon>
        <taxon>Ecdysozoa</taxon>
        <taxon>Arthropoda</taxon>
        <taxon>Hexapoda</taxon>
        <taxon>Insecta</taxon>
        <taxon>Pterygota</taxon>
        <taxon>Neoptera</taxon>
        <taxon>Endopterygota</taxon>
        <taxon>Coleoptera</taxon>
        <taxon>Polyphaga</taxon>
        <taxon>Cucujiformia</taxon>
        <taxon>Curculionidae</taxon>
        <taxon>Scolytinae</taxon>
        <taxon>Dendroctonus</taxon>
    </lineage>
</organism>